<feature type="compositionally biased region" description="Basic and acidic residues" evidence="1">
    <location>
        <begin position="263"/>
        <end position="277"/>
    </location>
</feature>
<feature type="region of interest" description="Disordered" evidence="1">
    <location>
        <begin position="258"/>
        <end position="277"/>
    </location>
</feature>
<protein>
    <submittedName>
        <fullName evidence="2">Uncharacterized protein</fullName>
    </submittedName>
</protein>
<sequence>MKHQFWRAYSIYQQNGPIDLYRAIKRFIVSGSLRDEVLNLLPKTELCLRYYIRLGHTVYPSRFTDADPFKILWIDPDEIIYDVSDSDIPIRFGKVYNGDWDQTESRFTDRTVYRTMKRHFINGESWENTDYYEQKRKQLEAGKSVRGCASVEDLPDYFARFDKLYESLREEGYKSQRTLIREAPNETIRQNLDAPIPALNEIGLCIGRDGSLLRGYRGEHRLAIAKLADVDSVAVQILVRHRGWQSIRNKIRNEESITEVSDDAQKSLGHPDIDNHL</sequence>
<name>A0ABT2QDJ5_9EURY</name>
<dbReference type="Proteomes" id="UP001320972">
    <property type="component" value="Unassembled WGS sequence"/>
</dbReference>
<reference evidence="2 3" key="1">
    <citation type="submission" date="2022-09" db="EMBL/GenBank/DDBJ databases">
        <title>Enrichment on poylsaccharides allowed isolation of novel metabolic and taxonomic groups of Haloarchaea.</title>
        <authorList>
            <person name="Sorokin D.Y."/>
            <person name="Elcheninov A.G."/>
            <person name="Khizhniak T.V."/>
            <person name="Kolganova T.V."/>
            <person name="Kublanov I.V."/>
        </authorList>
    </citation>
    <scope>NUCLEOTIDE SEQUENCE [LARGE SCALE GENOMIC DNA]</scope>
    <source>
        <strain evidence="2 3">AArc-m2/3/4</strain>
    </source>
</reference>
<organism evidence="2 3">
    <name type="scientific">Natronoglomus mannanivorans</name>
    <dbReference type="NCBI Taxonomy" id="2979990"/>
    <lineage>
        <taxon>Archaea</taxon>
        <taxon>Methanobacteriati</taxon>
        <taxon>Methanobacteriota</taxon>
        <taxon>Stenosarchaea group</taxon>
        <taxon>Halobacteria</taxon>
        <taxon>Halobacteriales</taxon>
        <taxon>Natrialbaceae</taxon>
        <taxon>Natronoglomus</taxon>
    </lineage>
</organism>
<evidence type="ECO:0000313" key="2">
    <source>
        <dbReference type="EMBL" id="MCU4973002.1"/>
    </source>
</evidence>
<proteinExistence type="predicted"/>
<comment type="caution">
    <text evidence="2">The sequence shown here is derived from an EMBL/GenBank/DDBJ whole genome shotgun (WGS) entry which is preliminary data.</text>
</comment>
<dbReference type="EMBL" id="JAOPKB010000004">
    <property type="protein sequence ID" value="MCU4973002.1"/>
    <property type="molecule type" value="Genomic_DNA"/>
</dbReference>
<accession>A0ABT2QDJ5</accession>
<keyword evidence="3" id="KW-1185">Reference proteome</keyword>
<evidence type="ECO:0000313" key="3">
    <source>
        <dbReference type="Proteomes" id="UP001320972"/>
    </source>
</evidence>
<evidence type="ECO:0000256" key="1">
    <source>
        <dbReference type="SAM" id="MobiDB-lite"/>
    </source>
</evidence>
<gene>
    <name evidence="2" type="ORF">OB955_09635</name>
</gene>
<dbReference type="RefSeq" id="WP_338007702.1">
    <property type="nucleotide sequence ID" value="NZ_JAOPKB010000004.1"/>
</dbReference>